<accession>A0A2G2WDN8</accession>
<dbReference type="Gene3D" id="3.10.20.90">
    <property type="entry name" value="Phosphatidylinositol 3-kinase Catalytic Subunit, Chain A, domain 1"/>
    <property type="match status" value="1"/>
</dbReference>
<feature type="region of interest" description="Disordered" evidence="9">
    <location>
        <begin position="38"/>
        <end position="78"/>
    </location>
</feature>
<evidence type="ECO:0000259" key="10">
    <source>
        <dbReference type="PROSITE" id="PS51745"/>
    </source>
</evidence>
<evidence type="ECO:0000256" key="6">
    <source>
        <dbReference type="ARBA" id="ARBA00023242"/>
    </source>
</evidence>
<keyword evidence="3 8" id="KW-0678">Repressor</keyword>
<dbReference type="InterPro" id="IPR003311">
    <property type="entry name" value="AUX_IAA"/>
</dbReference>
<evidence type="ECO:0000256" key="8">
    <source>
        <dbReference type="RuleBase" id="RU004549"/>
    </source>
</evidence>
<evidence type="ECO:0000256" key="2">
    <source>
        <dbReference type="ARBA" id="ARBA00006728"/>
    </source>
</evidence>
<evidence type="ECO:0000313" key="11">
    <source>
        <dbReference type="EMBL" id="PHT43289.1"/>
    </source>
</evidence>
<dbReference type="GO" id="GO:0006355">
    <property type="term" value="P:regulation of DNA-templated transcription"/>
    <property type="evidence" value="ECO:0007669"/>
    <property type="project" value="InterPro"/>
</dbReference>
<dbReference type="OrthoDB" id="7848332at2759"/>
<name>A0A2G2WDN8_CAPBA</name>
<feature type="domain" description="PB1" evidence="10">
    <location>
        <begin position="67"/>
        <end position="163"/>
    </location>
</feature>
<evidence type="ECO:0000256" key="1">
    <source>
        <dbReference type="ARBA" id="ARBA00004123"/>
    </source>
</evidence>
<keyword evidence="6 8" id="KW-0539">Nucleus</keyword>
<dbReference type="Pfam" id="PF02309">
    <property type="entry name" value="AUX_IAA"/>
    <property type="match status" value="1"/>
</dbReference>
<sequence length="163" mass="18374">MLGFLFKYVNFMQCSAFNWIIFRLKFLNVHSGEQPPKKEAITQNAVQERPCAVNQSSSNRAGRSSPAPKAQVSMDGGPYSRKVDLRTHSAYQELSSALENMFSFTLGQYGSHGALGKQMLNESKLKVLLHGSDYVLSYEDKDGYWMLVGNVPWEMFTGTCMRL</sequence>
<comment type="subcellular location">
    <subcellularLocation>
        <location evidence="1 8">Nucleus</location>
    </subcellularLocation>
</comment>
<dbReference type="InterPro" id="IPR053793">
    <property type="entry name" value="PB1-like"/>
</dbReference>
<comment type="subunit">
    <text evidence="8">Homodimers and heterodimers.</text>
</comment>
<evidence type="ECO:0000256" key="5">
    <source>
        <dbReference type="ARBA" id="ARBA00023163"/>
    </source>
</evidence>
<comment type="caution">
    <text evidence="11">The sequence shown here is derived from an EMBL/GenBank/DDBJ whole genome shotgun (WGS) entry which is preliminary data.</text>
</comment>
<evidence type="ECO:0000256" key="3">
    <source>
        <dbReference type="ARBA" id="ARBA00022491"/>
    </source>
</evidence>
<evidence type="ECO:0000256" key="7">
    <source>
        <dbReference type="ARBA" id="ARBA00023294"/>
    </source>
</evidence>
<protein>
    <recommendedName>
        <fullName evidence="8">Auxin-responsive protein</fullName>
    </recommendedName>
</protein>
<dbReference type="AlphaFoldDB" id="A0A2G2WDN8"/>
<keyword evidence="4 8" id="KW-0805">Transcription regulation</keyword>
<dbReference type="EMBL" id="MLFT02000007">
    <property type="protein sequence ID" value="PHT43289.1"/>
    <property type="molecule type" value="Genomic_DNA"/>
</dbReference>
<evidence type="ECO:0000313" key="12">
    <source>
        <dbReference type="Proteomes" id="UP000224567"/>
    </source>
</evidence>
<dbReference type="Proteomes" id="UP000224567">
    <property type="component" value="Unassembled WGS sequence"/>
</dbReference>
<dbReference type="GO" id="GO:0009734">
    <property type="term" value="P:auxin-activated signaling pathway"/>
    <property type="evidence" value="ECO:0007669"/>
    <property type="project" value="UniProtKB-UniRule"/>
</dbReference>
<dbReference type="PANTHER" id="PTHR31734">
    <property type="entry name" value="AUXIN-RESPONSIVE PROTEIN IAA17"/>
    <property type="match status" value="1"/>
</dbReference>
<dbReference type="GO" id="GO:0005634">
    <property type="term" value="C:nucleus"/>
    <property type="evidence" value="ECO:0007669"/>
    <property type="project" value="UniProtKB-SubCell"/>
</dbReference>
<gene>
    <name evidence="11" type="ORF">CQW23_17314</name>
</gene>
<evidence type="ECO:0000256" key="4">
    <source>
        <dbReference type="ARBA" id="ARBA00023015"/>
    </source>
</evidence>
<dbReference type="SUPFAM" id="SSF54277">
    <property type="entry name" value="CAD &amp; PB1 domains"/>
    <property type="match status" value="1"/>
</dbReference>
<proteinExistence type="inferred from homology"/>
<dbReference type="PANTHER" id="PTHR31734:SF138">
    <property type="entry name" value="AUXIN-RESPONSIVE PROTEIN IAA8"/>
    <property type="match status" value="1"/>
</dbReference>
<comment type="function">
    <text evidence="8">Aux/IAA proteins are short-lived transcriptional factors that function as repressors of early auxin response genes at low auxin concentrations.</text>
</comment>
<dbReference type="PROSITE" id="PS51745">
    <property type="entry name" value="PB1"/>
    <property type="match status" value="1"/>
</dbReference>
<keyword evidence="5 8" id="KW-0804">Transcription</keyword>
<keyword evidence="7 8" id="KW-0927">Auxin signaling pathway</keyword>
<keyword evidence="12" id="KW-1185">Reference proteome</keyword>
<dbReference type="STRING" id="33114.A0A2G2WDN8"/>
<comment type="similarity">
    <text evidence="2 8">Belongs to the Aux/IAA family.</text>
</comment>
<organism evidence="11 12">
    <name type="scientific">Capsicum baccatum</name>
    <name type="common">Peruvian pepper</name>
    <dbReference type="NCBI Taxonomy" id="33114"/>
    <lineage>
        <taxon>Eukaryota</taxon>
        <taxon>Viridiplantae</taxon>
        <taxon>Streptophyta</taxon>
        <taxon>Embryophyta</taxon>
        <taxon>Tracheophyta</taxon>
        <taxon>Spermatophyta</taxon>
        <taxon>Magnoliopsida</taxon>
        <taxon>eudicotyledons</taxon>
        <taxon>Gunneridae</taxon>
        <taxon>Pentapetalae</taxon>
        <taxon>asterids</taxon>
        <taxon>lamiids</taxon>
        <taxon>Solanales</taxon>
        <taxon>Solanaceae</taxon>
        <taxon>Solanoideae</taxon>
        <taxon>Capsiceae</taxon>
        <taxon>Capsicum</taxon>
    </lineage>
</organism>
<evidence type="ECO:0000256" key="9">
    <source>
        <dbReference type="SAM" id="MobiDB-lite"/>
    </source>
</evidence>
<reference evidence="11 12" key="1">
    <citation type="journal article" date="2017" name="Genome Biol.">
        <title>New reference genome sequences of hot pepper reveal the massive evolution of plant disease-resistance genes by retroduplication.</title>
        <authorList>
            <person name="Kim S."/>
            <person name="Park J."/>
            <person name="Yeom S.I."/>
            <person name="Kim Y.M."/>
            <person name="Seo E."/>
            <person name="Kim K.T."/>
            <person name="Kim M.S."/>
            <person name="Lee J.M."/>
            <person name="Cheong K."/>
            <person name="Shin H.S."/>
            <person name="Kim S.B."/>
            <person name="Han K."/>
            <person name="Lee J."/>
            <person name="Park M."/>
            <person name="Lee H.A."/>
            <person name="Lee H.Y."/>
            <person name="Lee Y."/>
            <person name="Oh S."/>
            <person name="Lee J.H."/>
            <person name="Choi E."/>
            <person name="Choi E."/>
            <person name="Lee S.E."/>
            <person name="Jeon J."/>
            <person name="Kim H."/>
            <person name="Choi G."/>
            <person name="Song H."/>
            <person name="Lee J."/>
            <person name="Lee S.C."/>
            <person name="Kwon J.K."/>
            <person name="Lee H.Y."/>
            <person name="Koo N."/>
            <person name="Hong Y."/>
            <person name="Kim R.W."/>
            <person name="Kang W.H."/>
            <person name="Huh J.H."/>
            <person name="Kang B.C."/>
            <person name="Yang T.J."/>
            <person name="Lee Y.H."/>
            <person name="Bennetzen J.L."/>
            <person name="Choi D."/>
        </authorList>
    </citation>
    <scope>NUCLEOTIDE SEQUENCE [LARGE SCALE GENOMIC DNA]</scope>
    <source>
        <strain evidence="12">cv. PBC81</strain>
    </source>
</reference>
<reference evidence="12" key="2">
    <citation type="journal article" date="2017" name="J. Anim. Genet.">
        <title>Multiple reference genome sequences of hot pepper reveal the massive evolution of plant disease resistance genes by retroduplication.</title>
        <authorList>
            <person name="Kim S."/>
            <person name="Park J."/>
            <person name="Yeom S.-I."/>
            <person name="Kim Y.-M."/>
            <person name="Seo E."/>
            <person name="Kim K.-T."/>
            <person name="Kim M.-S."/>
            <person name="Lee J.M."/>
            <person name="Cheong K."/>
            <person name="Shin H.-S."/>
            <person name="Kim S.-B."/>
            <person name="Han K."/>
            <person name="Lee J."/>
            <person name="Park M."/>
            <person name="Lee H.-A."/>
            <person name="Lee H.-Y."/>
            <person name="Lee Y."/>
            <person name="Oh S."/>
            <person name="Lee J.H."/>
            <person name="Choi E."/>
            <person name="Choi E."/>
            <person name="Lee S.E."/>
            <person name="Jeon J."/>
            <person name="Kim H."/>
            <person name="Choi G."/>
            <person name="Song H."/>
            <person name="Lee J."/>
            <person name="Lee S.-C."/>
            <person name="Kwon J.-K."/>
            <person name="Lee H.-Y."/>
            <person name="Koo N."/>
            <person name="Hong Y."/>
            <person name="Kim R.W."/>
            <person name="Kang W.-H."/>
            <person name="Huh J.H."/>
            <person name="Kang B.-C."/>
            <person name="Yang T.-J."/>
            <person name="Lee Y.-H."/>
            <person name="Bennetzen J.L."/>
            <person name="Choi D."/>
        </authorList>
    </citation>
    <scope>NUCLEOTIDE SEQUENCE [LARGE SCALE GENOMIC DNA]</scope>
    <source>
        <strain evidence="12">cv. PBC81</strain>
    </source>
</reference>
<feature type="compositionally biased region" description="Polar residues" evidence="9">
    <location>
        <begin position="53"/>
        <end position="62"/>
    </location>
</feature>
<dbReference type="InterPro" id="IPR033389">
    <property type="entry name" value="AUX/IAA_dom"/>
</dbReference>